<evidence type="ECO:0000313" key="3">
    <source>
        <dbReference type="Proteomes" id="UP000824017"/>
    </source>
</evidence>
<gene>
    <name evidence="2" type="ORF">H9817_03945</name>
</gene>
<reference evidence="2" key="2">
    <citation type="submission" date="2021-04" db="EMBL/GenBank/DDBJ databases">
        <authorList>
            <person name="Gilroy R."/>
        </authorList>
    </citation>
    <scope>NUCLEOTIDE SEQUENCE</scope>
    <source>
        <strain evidence="2">ChiGjej1B1-13045</strain>
    </source>
</reference>
<dbReference type="InterPro" id="IPR016181">
    <property type="entry name" value="Acyl_CoA_acyltransferase"/>
</dbReference>
<dbReference type="InterPro" id="IPR036527">
    <property type="entry name" value="SCP2_sterol-bd_dom_sf"/>
</dbReference>
<proteinExistence type="predicted"/>
<dbReference type="Proteomes" id="UP000824017">
    <property type="component" value="Unassembled WGS sequence"/>
</dbReference>
<dbReference type="PANTHER" id="PTHR37817">
    <property type="entry name" value="N-ACETYLTRANSFERASE EIS"/>
    <property type="match status" value="1"/>
</dbReference>
<evidence type="ECO:0000259" key="1">
    <source>
        <dbReference type="PROSITE" id="PS51186"/>
    </source>
</evidence>
<keyword evidence="2" id="KW-0808">Transferase</keyword>
<name>A0A9D2DA19_9FIRM</name>
<dbReference type="InterPro" id="IPR000182">
    <property type="entry name" value="GNAT_dom"/>
</dbReference>
<dbReference type="AlphaFoldDB" id="A0A9D2DA19"/>
<dbReference type="CDD" id="cd04301">
    <property type="entry name" value="NAT_SF"/>
    <property type="match status" value="1"/>
</dbReference>
<dbReference type="EC" id="2.3.1.-" evidence="2"/>
<dbReference type="InterPro" id="IPR025559">
    <property type="entry name" value="Eis_dom"/>
</dbReference>
<dbReference type="Gene3D" id="3.30.1050.10">
    <property type="entry name" value="SCP2 sterol-binding domain"/>
    <property type="match status" value="1"/>
</dbReference>
<accession>A0A9D2DA19</accession>
<dbReference type="PROSITE" id="PS51186">
    <property type="entry name" value="GNAT"/>
    <property type="match status" value="1"/>
</dbReference>
<feature type="domain" description="N-acetyltransferase" evidence="1">
    <location>
        <begin position="1"/>
        <end position="141"/>
    </location>
</feature>
<dbReference type="Pfam" id="PF13530">
    <property type="entry name" value="SCP2_2"/>
    <property type="match status" value="1"/>
</dbReference>
<evidence type="ECO:0000313" key="2">
    <source>
        <dbReference type="EMBL" id="HIZ13062.1"/>
    </source>
</evidence>
<protein>
    <submittedName>
        <fullName evidence="2">GNAT family N-acetyltransferase</fullName>
        <ecNumber evidence="2">2.3.1.-</ecNumber>
    </submittedName>
</protein>
<dbReference type="GO" id="GO:0034069">
    <property type="term" value="F:aminoglycoside N-acetyltransferase activity"/>
    <property type="evidence" value="ECO:0007669"/>
    <property type="project" value="TreeGrafter"/>
</dbReference>
<dbReference type="SUPFAM" id="SSF55729">
    <property type="entry name" value="Acyl-CoA N-acyltransferases (Nat)"/>
    <property type="match status" value="1"/>
</dbReference>
<reference evidence="2" key="1">
    <citation type="journal article" date="2021" name="PeerJ">
        <title>Extensive microbial diversity within the chicken gut microbiome revealed by metagenomics and culture.</title>
        <authorList>
            <person name="Gilroy R."/>
            <person name="Ravi A."/>
            <person name="Getino M."/>
            <person name="Pursley I."/>
            <person name="Horton D.L."/>
            <person name="Alikhan N.F."/>
            <person name="Baker D."/>
            <person name="Gharbi K."/>
            <person name="Hall N."/>
            <person name="Watson M."/>
            <person name="Adriaenssens E.M."/>
            <person name="Foster-Nyarko E."/>
            <person name="Jarju S."/>
            <person name="Secka A."/>
            <person name="Antonio M."/>
            <person name="Oren A."/>
            <person name="Chaudhuri R.R."/>
            <person name="La Ragione R."/>
            <person name="Hildebrand F."/>
            <person name="Pallen M.J."/>
        </authorList>
    </citation>
    <scope>NUCLEOTIDE SEQUENCE</scope>
    <source>
        <strain evidence="2">ChiGjej1B1-13045</strain>
    </source>
</reference>
<keyword evidence="2" id="KW-0012">Acyltransferase</keyword>
<dbReference type="Pfam" id="PF13527">
    <property type="entry name" value="Acetyltransf_9"/>
    <property type="match status" value="1"/>
</dbReference>
<dbReference type="EMBL" id="DXCD01000103">
    <property type="protein sequence ID" value="HIZ13062.1"/>
    <property type="molecule type" value="Genomic_DNA"/>
</dbReference>
<comment type="caution">
    <text evidence="2">The sequence shown here is derived from an EMBL/GenBank/DDBJ whole genome shotgun (WGS) entry which is preliminary data.</text>
</comment>
<sequence>MILRKLEQSEHDRTRRLWEEVFTEDTKAFLDYYYYIKTRDNQIYAVEEDGDICSMLQLNPYKVVVEGTEFPSAYVIAVATKAEYRRRGYMGALLRASLHDMYEQKFPFTFLMPAAEAIYTPYDFRYIYIQDIGTLMQKEPGEMWFWQSGERKSEEAAASEYDDETHGILCSDAGLWDAEEMADFFAGNFADQFQVCTVRDSAYYQTMVLEQQSERGGVCLMREGGALKGFYAYAAEEGLEIREPLFLPGYEGAFRRSVRELAEQCGKQGQSEIRVHACPAEFSSEKKPLIMARIICLDRLLAALKVPESESVDCSFAVIDPLITENSHVWRVTSSEGETQLHVRETEDSEGVLPIAGLTELLFGRVTAEELKTRDEVILTEHLAGELEKITKLTGVCFNEVV</sequence>
<dbReference type="SUPFAM" id="SSF55718">
    <property type="entry name" value="SCP-like"/>
    <property type="match status" value="1"/>
</dbReference>
<organism evidence="2 3">
    <name type="scientific">Candidatus Mediterraneibacter stercorigallinarum</name>
    <dbReference type="NCBI Taxonomy" id="2838686"/>
    <lineage>
        <taxon>Bacteria</taxon>
        <taxon>Bacillati</taxon>
        <taxon>Bacillota</taxon>
        <taxon>Clostridia</taxon>
        <taxon>Lachnospirales</taxon>
        <taxon>Lachnospiraceae</taxon>
        <taxon>Mediterraneibacter</taxon>
    </lineage>
</organism>
<dbReference type="GO" id="GO:0030649">
    <property type="term" value="P:aminoglycoside antibiotic catabolic process"/>
    <property type="evidence" value="ECO:0007669"/>
    <property type="project" value="TreeGrafter"/>
</dbReference>
<dbReference type="InterPro" id="IPR051554">
    <property type="entry name" value="Acetyltransferase_Eis"/>
</dbReference>
<dbReference type="Gene3D" id="3.40.630.30">
    <property type="match status" value="1"/>
</dbReference>
<dbReference type="PANTHER" id="PTHR37817:SF1">
    <property type="entry name" value="N-ACETYLTRANSFERASE EIS"/>
    <property type="match status" value="1"/>
</dbReference>